<sequence length="81" mass="8739">MSLGRYLLNIMPDAQSSAGGVRGHPTDRNFMQAGVGLLHAGHSRMQAIASCRRMSDCLRRITASCTSLLNASRCLIAPLRP</sequence>
<accession>A0ABQ7GFS2</accession>
<name>A0ABQ7GFS2_DUNSA</name>
<dbReference type="Proteomes" id="UP000815325">
    <property type="component" value="Unassembled WGS sequence"/>
</dbReference>
<comment type="caution">
    <text evidence="1">The sequence shown here is derived from an EMBL/GenBank/DDBJ whole genome shotgun (WGS) entry which is preliminary data.</text>
</comment>
<organism evidence="1 2">
    <name type="scientific">Dunaliella salina</name>
    <name type="common">Green alga</name>
    <name type="synonym">Protococcus salinus</name>
    <dbReference type="NCBI Taxonomy" id="3046"/>
    <lineage>
        <taxon>Eukaryota</taxon>
        <taxon>Viridiplantae</taxon>
        <taxon>Chlorophyta</taxon>
        <taxon>core chlorophytes</taxon>
        <taxon>Chlorophyceae</taxon>
        <taxon>CS clade</taxon>
        <taxon>Chlamydomonadales</taxon>
        <taxon>Dunaliellaceae</taxon>
        <taxon>Dunaliella</taxon>
    </lineage>
</organism>
<gene>
    <name evidence="1" type="ORF">DUNSADRAFT_10242</name>
</gene>
<keyword evidence="2" id="KW-1185">Reference proteome</keyword>
<dbReference type="EMBL" id="MU069810">
    <property type="protein sequence ID" value="KAF5833452.1"/>
    <property type="molecule type" value="Genomic_DNA"/>
</dbReference>
<evidence type="ECO:0000313" key="2">
    <source>
        <dbReference type="Proteomes" id="UP000815325"/>
    </source>
</evidence>
<evidence type="ECO:0000313" key="1">
    <source>
        <dbReference type="EMBL" id="KAF5833452.1"/>
    </source>
</evidence>
<evidence type="ECO:0008006" key="3">
    <source>
        <dbReference type="Google" id="ProtNLM"/>
    </source>
</evidence>
<reference evidence="1" key="1">
    <citation type="submission" date="2017-08" db="EMBL/GenBank/DDBJ databases">
        <authorList>
            <person name="Polle J.E."/>
            <person name="Barry K."/>
            <person name="Cushman J."/>
            <person name="Schmutz J."/>
            <person name="Tran D."/>
            <person name="Hathwaick L.T."/>
            <person name="Yim W.C."/>
            <person name="Jenkins J."/>
            <person name="Mckie-Krisberg Z.M."/>
            <person name="Prochnik S."/>
            <person name="Lindquist E."/>
            <person name="Dockter R.B."/>
            <person name="Adam C."/>
            <person name="Molina H."/>
            <person name="Bunkerborg J."/>
            <person name="Jin E."/>
            <person name="Buchheim M."/>
            <person name="Magnuson J."/>
        </authorList>
    </citation>
    <scope>NUCLEOTIDE SEQUENCE</scope>
    <source>
        <strain evidence="1">CCAP 19/18</strain>
    </source>
</reference>
<protein>
    <recommendedName>
        <fullName evidence="3">Encoded protein</fullName>
    </recommendedName>
</protein>
<proteinExistence type="predicted"/>